<evidence type="ECO:0000313" key="6">
    <source>
        <dbReference type="Proteomes" id="UP000598775"/>
    </source>
</evidence>
<dbReference type="GO" id="GO:0004499">
    <property type="term" value="F:N,N-dimethylaniline monooxygenase activity"/>
    <property type="evidence" value="ECO:0007669"/>
    <property type="project" value="InterPro"/>
</dbReference>
<organism evidence="5 6">
    <name type="scientific">Subtercola lobariae</name>
    <dbReference type="NCBI Taxonomy" id="1588641"/>
    <lineage>
        <taxon>Bacteria</taxon>
        <taxon>Bacillati</taxon>
        <taxon>Actinomycetota</taxon>
        <taxon>Actinomycetes</taxon>
        <taxon>Micrococcales</taxon>
        <taxon>Microbacteriaceae</taxon>
        <taxon>Subtercola</taxon>
    </lineage>
</organism>
<dbReference type="InterPro" id="IPR020946">
    <property type="entry name" value="Flavin_mOase-like"/>
</dbReference>
<sequence>MSEGNLRAQFTHHVKKSVVSADELRRHARAAQTNQLLLVAVHVTGDVSLLDRYAGRIAPAVSLTGRSTSPAGEAEAPEVREELLARIESVLTSEDQAHYLGVEDSELFQRLSALAAGFEVPATHAGMNREQAGFVPDQRAIIPTKTPSKTLNLAIIGAGMTGIDAAIKAADRGFEYEIFDAEAGIGGLWWSQSYPGVAVDTPAMYYSLSWEVTSNWSRFFPVGEEYQHYLQGIAEKYGLLERTHFNSEITRMEWFDEEQVWELTVLSTVDNTSRVVRAAAVVTATGHLNRAKYPNVSGIETFAGESVHTGTWRDVELDGKRVACVGVGAAGIQIVSSVAARTSHLSVFQRQAHWVSPNTVGEGIVSESEHWLREHLPYYLQWARFTIFAQVNAFSHLMNEVDEEWMSAHPDSVSISAMNDLAMKASLNYINDTFGEGSELAIKLTPDFPYGGKRPVRDPKDYVAGGYYYSLAQPNVDLITTPIARVVPEGIVTADGALVELDVIIWATGMTLEWLAPVEIIGRDGIRLSDVWANNNPRSYLGGTVPAFPNLFINDGPNTGVANGGGGHNFMAETVNHYIFEALQLLVENDAASIEVTQEAHDQHNEEIERLMADLLWAHDTTADTYYRNESGRIILPSPFLPEVLWQLSQTPDESKFRLTTSVRLETSITTK</sequence>
<dbReference type="RefSeq" id="WP_188681394.1">
    <property type="nucleotide sequence ID" value="NZ_BMGP01000012.1"/>
</dbReference>
<dbReference type="AlphaFoldDB" id="A0A917BI10"/>
<keyword evidence="5" id="KW-0503">Monooxygenase</keyword>
<dbReference type="GO" id="GO:0050661">
    <property type="term" value="F:NADP binding"/>
    <property type="evidence" value="ECO:0007669"/>
    <property type="project" value="InterPro"/>
</dbReference>
<evidence type="ECO:0000256" key="3">
    <source>
        <dbReference type="ARBA" id="ARBA00022827"/>
    </source>
</evidence>
<accession>A0A917BI10</accession>
<dbReference type="PRINTS" id="PR00368">
    <property type="entry name" value="FADPNR"/>
</dbReference>
<gene>
    <name evidence="5" type="ORF">GCM10011399_38410</name>
</gene>
<dbReference type="SUPFAM" id="SSF51905">
    <property type="entry name" value="FAD/NAD(P)-binding domain"/>
    <property type="match status" value="2"/>
</dbReference>
<protein>
    <submittedName>
        <fullName evidence="5">Cyclohexanone monooxygenase</fullName>
    </submittedName>
</protein>
<keyword evidence="6" id="KW-1185">Reference proteome</keyword>
<keyword evidence="3" id="KW-0274">FAD</keyword>
<comment type="caution">
    <text evidence="5">The sequence shown here is derived from an EMBL/GenBank/DDBJ whole genome shotgun (WGS) entry which is preliminary data.</text>
</comment>
<dbReference type="PRINTS" id="PR00411">
    <property type="entry name" value="PNDRDTASEI"/>
</dbReference>
<dbReference type="Pfam" id="PF00743">
    <property type="entry name" value="FMO-like"/>
    <property type="match status" value="1"/>
</dbReference>
<dbReference type="Gene3D" id="3.50.50.60">
    <property type="entry name" value="FAD/NAD(P)-binding domain"/>
    <property type="match status" value="2"/>
</dbReference>
<dbReference type="PANTHER" id="PTHR42877">
    <property type="entry name" value="L-ORNITHINE N(5)-MONOOXYGENASE-RELATED"/>
    <property type="match status" value="1"/>
</dbReference>
<comment type="similarity">
    <text evidence="1">Belongs to the FAD-binding monooxygenase family.</text>
</comment>
<dbReference type="InterPro" id="IPR051209">
    <property type="entry name" value="FAD-bind_Monooxygenase_sf"/>
</dbReference>
<evidence type="ECO:0000313" key="5">
    <source>
        <dbReference type="EMBL" id="GGF42062.1"/>
    </source>
</evidence>
<reference evidence="5 6" key="1">
    <citation type="journal article" date="2014" name="Int. J. Syst. Evol. Microbiol.">
        <title>Complete genome sequence of Corynebacterium casei LMG S-19264T (=DSM 44701T), isolated from a smear-ripened cheese.</title>
        <authorList>
            <consortium name="US DOE Joint Genome Institute (JGI-PGF)"/>
            <person name="Walter F."/>
            <person name="Albersmeier A."/>
            <person name="Kalinowski J."/>
            <person name="Ruckert C."/>
        </authorList>
    </citation>
    <scope>NUCLEOTIDE SEQUENCE [LARGE SCALE GENOMIC DNA]</scope>
    <source>
        <strain evidence="5 6">CGMCC 1.12976</strain>
    </source>
</reference>
<dbReference type="InterPro" id="IPR036188">
    <property type="entry name" value="FAD/NAD-bd_sf"/>
</dbReference>
<dbReference type="PANTHER" id="PTHR42877:SF4">
    <property type="entry name" value="FAD_NAD(P)-BINDING DOMAIN-CONTAINING PROTEIN-RELATED"/>
    <property type="match status" value="1"/>
</dbReference>
<keyword evidence="2" id="KW-0285">Flavoprotein</keyword>
<evidence type="ECO:0000256" key="1">
    <source>
        <dbReference type="ARBA" id="ARBA00010139"/>
    </source>
</evidence>
<dbReference type="GO" id="GO:0050660">
    <property type="term" value="F:flavin adenine dinucleotide binding"/>
    <property type="evidence" value="ECO:0007669"/>
    <property type="project" value="InterPro"/>
</dbReference>
<evidence type="ECO:0000256" key="2">
    <source>
        <dbReference type="ARBA" id="ARBA00022630"/>
    </source>
</evidence>
<dbReference type="EMBL" id="BMGP01000012">
    <property type="protein sequence ID" value="GGF42062.1"/>
    <property type="molecule type" value="Genomic_DNA"/>
</dbReference>
<dbReference type="Proteomes" id="UP000598775">
    <property type="component" value="Unassembled WGS sequence"/>
</dbReference>
<name>A0A917BI10_9MICO</name>
<keyword evidence="4" id="KW-0560">Oxidoreductase</keyword>
<proteinExistence type="inferred from homology"/>
<evidence type="ECO:0000256" key="4">
    <source>
        <dbReference type="ARBA" id="ARBA00023002"/>
    </source>
</evidence>